<sequence length="118" mass="13597">MSQMDESSMMKSKIDINEIDEIDENETDDTKEYETNDSIDYSKPHNGKPIMGIEVSPNGKYDLSKNFVSETIDDIVPVVIDKKLTVNNLKDEIKNARQDLREINIDLYDKDFAQDKGY</sequence>
<dbReference type="EMBL" id="LLXI01000208">
    <property type="protein sequence ID" value="PKY42640.1"/>
    <property type="molecule type" value="Genomic_DNA"/>
</dbReference>
<dbReference type="AlphaFoldDB" id="A0A2I1G7Q2"/>
<feature type="region of interest" description="Disordered" evidence="2">
    <location>
        <begin position="1"/>
        <end position="53"/>
    </location>
</feature>
<accession>A0A2I1G7Q2</accession>
<feature type="compositionally biased region" description="Polar residues" evidence="2">
    <location>
        <begin position="1"/>
        <end position="10"/>
    </location>
</feature>
<comment type="caution">
    <text evidence="3">The sequence shown here is derived from an EMBL/GenBank/DDBJ whole genome shotgun (WGS) entry which is preliminary data.</text>
</comment>
<evidence type="ECO:0000313" key="4">
    <source>
        <dbReference type="Proteomes" id="UP000234323"/>
    </source>
</evidence>
<gene>
    <name evidence="3" type="ORF">RhiirA4_540548</name>
</gene>
<proteinExistence type="predicted"/>
<feature type="compositionally biased region" description="Acidic residues" evidence="2">
    <location>
        <begin position="17"/>
        <end position="27"/>
    </location>
</feature>
<reference evidence="3 4" key="1">
    <citation type="submission" date="2015-10" db="EMBL/GenBank/DDBJ databases">
        <title>Genome analyses suggest a sexual origin of heterokaryosis in a supposedly ancient asexual fungus.</title>
        <authorList>
            <person name="Ropars J."/>
            <person name="Sedzielewska K."/>
            <person name="Noel J."/>
            <person name="Charron P."/>
            <person name="Farinelli L."/>
            <person name="Marton T."/>
            <person name="Kruger M."/>
            <person name="Pelin A."/>
            <person name="Brachmann A."/>
            <person name="Corradi N."/>
        </authorList>
    </citation>
    <scope>NUCLEOTIDE SEQUENCE [LARGE SCALE GENOMIC DNA]</scope>
    <source>
        <strain evidence="3 4">A4</strain>
    </source>
</reference>
<evidence type="ECO:0000256" key="2">
    <source>
        <dbReference type="SAM" id="MobiDB-lite"/>
    </source>
</evidence>
<feature type="coiled-coil region" evidence="1">
    <location>
        <begin position="79"/>
        <end position="106"/>
    </location>
</feature>
<evidence type="ECO:0000313" key="3">
    <source>
        <dbReference type="EMBL" id="PKY42640.1"/>
    </source>
</evidence>
<protein>
    <submittedName>
        <fullName evidence="3">Uncharacterized protein</fullName>
    </submittedName>
</protein>
<name>A0A2I1G7Q2_9GLOM</name>
<organism evidence="3 4">
    <name type="scientific">Rhizophagus irregularis</name>
    <dbReference type="NCBI Taxonomy" id="588596"/>
    <lineage>
        <taxon>Eukaryota</taxon>
        <taxon>Fungi</taxon>
        <taxon>Fungi incertae sedis</taxon>
        <taxon>Mucoromycota</taxon>
        <taxon>Glomeromycotina</taxon>
        <taxon>Glomeromycetes</taxon>
        <taxon>Glomerales</taxon>
        <taxon>Glomeraceae</taxon>
        <taxon>Rhizophagus</taxon>
    </lineage>
</organism>
<evidence type="ECO:0000256" key="1">
    <source>
        <dbReference type="SAM" id="Coils"/>
    </source>
</evidence>
<dbReference type="Proteomes" id="UP000234323">
    <property type="component" value="Unassembled WGS sequence"/>
</dbReference>
<keyword evidence="4" id="KW-1185">Reference proteome</keyword>
<keyword evidence="1" id="KW-0175">Coiled coil</keyword>